<organism evidence="3 4">
    <name type="scientific">Natronosalvus rutilus</name>
    <dbReference type="NCBI Taxonomy" id="2953753"/>
    <lineage>
        <taxon>Archaea</taxon>
        <taxon>Methanobacteriati</taxon>
        <taxon>Methanobacteriota</taxon>
        <taxon>Stenosarchaea group</taxon>
        <taxon>Halobacteria</taxon>
        <taxon>Halobacteriales</taxon>
        <taxon>Natrialbaceae</taxon>
        <taxon>Natronosalvus</taxon>
    </lineage>
</organism>
<evidence type="ECO:0000259" key="2">
    <source>
        <dbReference type="Pfam" id="PF13360"/>
    </source>
</evidence>
<feature type="domain" description="Pyrrolo-quinoline quinone repeat" evidence="2">
    <location>
        <begin position="271"/>
        <end position="341"/>
    </location>
</feature>
<dbReference type="SMART" id="SM00564">
    <property type="entry name" value="PQQ"/>
    <property type="match status" value="6"/>
</dbReference>
<keyword evidence="4" id="KW-1185">Reference proteome</keyword>
<dbReference type="InterPro" id="IPR002372">
    <property type="entry name" value="PQQ_rpt_dom"/>
</dbReference>
<dbReference type="AlphaFoldDB" id="A0A9E7SX03"/>
<accession>A0A9E7SX03</accession>
<keyword evidence="3" id="KW-0614">Plasmid</keyword>
<name>A0A9E7SX03_9EURY</name>
<dbReference type="RefSeq" id="WP_254161483.1">
    <property type="nucleotide sequence ID" value="NZ_CP100357.1"/>
</dbReference>
<feature type="region of interest" description="Disordered" evidence="1">
    <location>
        <begin position="1"/>
        <end position="23"/>
    </location>
</feature>
<dbReference type="EMBL" id="CP100357">
    <property type="protein sequence ID" value="UTF55945.1"/>
    <property type="molecule type" value="Genomic_DNA"/>
</dbReference>
<feature type="domain" description="Pyrrolo-quinoline quinone repeat" evidence="2">
    <location>
        <begin position="54"/>
        <end position="156"/>
    </location>
</feature>
<dbReference type="PANTHER" id="PTHR34512">
    <property type="entry name" value="CELL SURFACE PROTEIN"/>
    <property type="match status" value="1"/>
</dbReference>
<geneLocation type="plasmid" evidence="3 4">
    <name>unnamed2</name>
</geneLocation>
<dbReference type="PANTHER" id="PTHR34512:SF30">
    <property type="entry name" value="OUTER MEMBRANE PROTEIN ASSEMBLY FACTOR BAMB"/>
    <property type="match status" value="1"/>
</dbReference>
<evidence type="ECO:0000313" key="4">
    <source>
        <dbReference type="Proteomes" id="UP001056855"/>
    </source>
</evidence>
<gene>
    <name evidence="3" type="ORF">NGM29_20300</name>
</gene>
<reference evidence="3" key="1">
    <citation type="submission" date="2022-06" db="EMBL/GenBank/DDBJ databases">
        <title>Diverse halophilic archaea isolated from saline environments.</title>
        <authorList>
            <person name="Cui H.-L."/>
        </authorList>
    </citation>
    <scope>NUCLEOTIDE SEQUENCE</scope>
    <source>
        <strain evidence="3">WLHS1</strain>
        <plasmid evidence="3">unnamed2</plasmid>
    </source>
</reference>
<dbReference type="InterPro" id="IPR015943">
    <property type="entry name" value="WD40/YVTN_repeat-like_dom_sf"/>
</dbReference>
<dbReference type="Gene3D" id="2.130.10.10">
    <property type="entry name" value="YVTN repeat-like/Quinoprotein amine dehydrogenase"/>
    <property type="match status" value="2"/>
</dbReference>
<dbReference type="InterPro" id="IPR018391">
    <property type="entry name" value="PQQ_b-propeller_rpt"/>
</dbReference>
<evidence type="ECO:0000256" key="1">
    <source>
        <dbReference type="SAM" id="MobiDB-lite"/>
    </source>
</evidence>
<sequence>MAGEWPTYRFDSQNSGYNPDSDGIRDVEHDWTHDIRGTPGLADGEMYLNGSRRDPETGTAQSSVSLELAVQGQPTVTDDYVFVTDVRYLYCLTADAKEVVWESEKVEGIFGGSPTVDGETVFVVHGGGANDYDGTRVRAFDVASGDERWQYDADGRSTPAVADGTVYVSGQDGLHSIDAESGDERFVLPEPLSDWSSPAATADLVYAVTADHDHEKELVAVETADGTVRWRTAVADGLARFGSAPVVAEDFVYATTDEGLVALDRADGTVATRFGSGVPVARAGDVLYATKDGRVYAYDAESGNRLWKHTTDEVRGSDTVSQFVTGLTPGDETVYIQAADGFHRLVSSP</sequence>
<dbReference type="Pfam" id="PF13360">
    <property type="entry name" value="PQQ_2"/>
    <property type="match status" value="3"/>
</dbReference>
<evidence type="ECO:0000313" key="3">
    <source>
        <dbReference type="EMBL" id="UTF55945.1"/>
    </source>
</evidence>
<feature type="domain" description="Pyrrolo-quinoline quinone repeat" evidence="2">
    <location>
        <begin position="199"/>
        <end position="270"/>
    </location>
</feature>
<dbReference type="GeneID" id="73292440"/>
<dbReference type="KEGG" id="sawl:NGM29_20300"/>
<protein>
    <submittedName>
        <fullName evidence="3">PQQ-binding-like beta-propeller repeat protein</fullName>
    </submittedName>
</protein>
<proteinExistence type="predicted"/>
<dbReference type="Proteomes" id="UP001056855">
    <property type="component" value="Plasmid unnamed2"/>
</dbReference>
<dbReference type="InterPro" id="IPR011047">
    <property type="entry name" value="Quinoprotein_ADH-like_sf"/>
</dbReference>
<dbReference type="SUPFAM" id="SSF50998">
    <property type="entry name" value="Quinoprotein alcohol dehydrogenase-like"/>
    <property type="match status" value="2"/>
</dbReference>